<evidence type="ECO:0000313" key="4">
    <source>
        <dbReference type="Proteomes" id="UP000295781"/>
    </source>
</evidence>
<dbReference type="AlphaFoldDB" id="A0A4P2Q7B8"/>
<evidence type="ECO:0008006" key="5">
    <source>
        <dbReference type="Google" id="ProtNLM"/>
    </source>
</evidence>
<keyword evidence="2" id="KW-0732">Signal</keyword>
<protein>
    <recommendedName>
        <fullName evidence="5">Outer membrane protein beta-barrel domain-containing protein</fullName>
    </recommendedName>
</protein>
<organism evidence="3 4">
    <name type="scientific">Sorangium cellulosum</name>
    <name type="common">Polyangium cellulosum</name>
    <dbReference type="NCBI Taxonomy" id="56"/>
    <lineage>
        <taxon>Bacteria</taxon>
        <taxon>Pseudomonadati</taxon>
        <taxon>Myxococcota</taxon>
        <taxon>Polyangia</taxon>
        <taxon>Polyangiales</taxon>
        <taxon>Polyangiaceae</taxon>
        <taxon>Sorangium</taxon>
    </lineage>
</organism>
<evidence type="ECO:0000256" key="2">
    <source>
        <dbReference type="SAM" id="SignalP"/>
    </source>
</evidence>
<accession>A0A4P2Q7B8</accession>
<dbReference type="SUPFAM" id="SSF56925">
    <property type="entry name" value="OMPA-like"/>
    <property type="match status" value="1"/>
</dbReference>
<dbReference type="InterPro" id="IPR011250">
    <property type="entry name" value="OMP/PagP_B-barrel"/>
</dbReference>
<dbReference type="Gene3D" id="2.40.160.20">
    <property type="match status" value="1"/>
</dbReference>
<evidence type="ECO:0000313" key="3">
    <source>
        <dbReference type="EMBL" id="AUX24998.1"/>
    </source>
</evidence>
<proteinExistence type="predicted"/>
<dbReference type="Proteomes" id="UP000295781">
    <property type="component" value="Chromosome"/>
</dbReference>
<feature type="chain" id="PRO_5020610268" description="Outer membrane protein beta-barrel domain-containing protein" evidence="2">
    <location>
        <begin position="24"/>
        <end position="213"/>
    </location>
</feature>
<feature type="region of interest" description="Disordered" evidence="1">
    <location>
        <begin position="27"/>
        <end position="49"/>
    </location>
</feature>
<evidence type="ECO:0000256" key="1">
    <source>
        <dbReference type="SAM" id="MobiDB-lite"/>
    </source>
</evidence>
<gene>
    <name evidence="3" type="ORF">SOCEGT47_055390</name>
</gene>
<feature type="signal peptide" evidence="2">
    <location>
        <begin position="1"/>
        <end position="23"/>
    </location>
</feature>
<sequence>MMRTLRYAAAGMSVATTMTLALAAGAQDTRATGQRGGPPTGEVPSADQPLIRRIPEPTIAVEGGLGVLGYVGGAAGIGPSWNVRVTGTLSPRVAIEGNYTGSVNERATTDEALVMTSLDAGVRYNILRADQAVVQPFVVAGVGYVGWAGEGGDAFALSVPISAGVERLVTRNVKLGARLNFRPAFFDDLAERGSATPTGGDSWALLAHGGGAF</sequence>
<reference evidence="3 4" key="1">
    <citation type="submission" date="2015-09" db="EMBL/GenBank/DDBJ databases">
        <title>Sorangium comparison.</title>
        <authorList>
            <person name="Zaburannyi N."/>
            <person name="Bunk B."/>
            <person name="Overmann J."/>
            <person name="Mueller R."/>
        </authorList>
    </citation>
    <scope>NUCLEOTIDE SEQUENCE [LARGE SCALE GENOMIC DNA]</scope>
    <source>
        <strain evidence="3 4">So ceGT47</strain>
    </source>
</reference>
<name>A0A4P2Q7B8_SORCE</name>
<dbReference type="EMBL" id="CP012670">
    <property type="protein sequence ID" value="AUX24998.1"/>
    <property type="molecule type" value="Genomic_DNA"/>
</dbReference>